<evidence type="ECO:0000259" key="12">
    <source>
        <dbReference type="PROSITE" id="PS50109"/>
    </source>
</evidence>
<dbReference type="EC" id="2.7.13.3" evidence="3"/>
<dbReference type="SUPFAM" id="SSF47384">
    <property type="entry name" value="Homodimeric domain of signal transducing histidine kinase"/>
    <property type="match status" value="1"/>
</dbReference>
<evidence type="ECO:0000313" key="14">
    <source>
        <dbReference type="EMBL" id="SUZ47434.1"/>
    </source>
</evidence>
<evidence type="ECO:0000256" key="2">
    <source>
        <dbReference type="ARBA" id="ARBA00004370"/>
    </source>
</evidence>
<dbReference type="InterPro" id="IPR003661">
    <property type="entry name" value="HisK_dim/P_dom"/>
</dbReference>
<dbReference type="SUPFAM" id="SSF158472">
    <property type="entry name" value="HAMP domain-like"/>
    <property type="match status" value="1"/>
</dbReference>
<evidence type="ECO:0000256" key="9">
    <source>
        <dbReference type="ARBA" id="ARBA00023012"/>
    </source>
</evidence>
<dbReference type="InterPro" id="IPR036097">
    <property type="entry name" value="HisK_dim/P_sf"/>
</dbReference>
<dbReference type="Pfam" id="PF02518">
    <property type="entry name" value="HATPase_c"/>
    <property type="match status" value="1"/>
</dbReference>
<evidence type="ECO:0000256" key="6">
    <source>
        <dbReference type="ARBA" id="ARBA00022692"/>
    </source>
</evidence>
<dbReference type="InterPro" id="IPR004358">
    <property type="entry name" value="Sig_transdc_His_kin-like_C"/>
</dbReference>
<dbReference type="InterPro" id="IPR025908">
    <property type="entry name" value="Sensor_TM1"/>
</dbReference>
<feature type="transmembrane region" description="Helical" evidence="11">
    <location>
        <begin position="208"/>
        <end position="227"/>
    </location>
</feature>
<accession>A0A381N076</accession>
<evidence type="ECO:0000256" key="3">
    <source>
        <dbReference type="ARBA" id="ARBA00012438"/>
    </source>
</evidence>
<organism evidence="14">
    <name type="scientific">marine metagenome</name>
    <dbReference type="NCBI Taxonomy" id="408172"/>
    <lineage>
        <taxon>unclassified sequences</taxon>
        <taxon>metagenomes</taxon>
        <taxon>ecological metagenomes</taxon>
    </lineage>
</organism>
<dbReference type="AlphaFoldDB" id="A0A381N076"/>
<gene>
    <name evidence="14" type="ORF">METZ01_LOCUS288</name>
</gene>
<dbReference type="SMART" id="SM00388">
    <property type="entry name" value="HisKA"/>
    <property type="match status" value="1"/>
</dbReference>
<dbReference type="PANTHER" id="PTHR45436">
    <property type="entry name" value="SENSOR HISTIDINE KINASE YKOH"/>
    <property type="match status" value="1"/>
</dbReference>
<evidence type="ECO:0000256" key="4">
    <source>
        <dbReference type="ARBA" id="ARBA00022553"/>
    </source>
</evidence>
<dbReference type="CDD" id="cd00075">
    <property type="entry name" value="HATPase"/>
    <property type="match status" value="1"/>
</dbReference>
<dbReference type="SMART" id="SM00387">
    <property type="entry name" value="HATPase_c"/>
    <property type="match status" value="1"/>
</dbReference>
<dbReference type="PROSITE" id="PS50885">
    <property type="entry name" value="HAMP"/>
    <property type="match status" value="1"/>
</dbReference>
<feature type="transmembrane region" description="Helical" evidence="11">
    <location>
        <begin position="12"/>
        <end position="32"/>
    </location>
</feature>
<protein>
    <recommendedName>
        <fullName evidence="3">histidine kinase</fullName>
        <ecNumber evidence="3">2.7.13.3</ecNumber>
    </recommendedName>
</protein>
<dbReference type="Pfam" id="PF00672">
    <property type="entry name" value="HAMP"/>
    <property type="match status" value="1"/>
</dbReference>
<dbReference type="GO" id="GO:0016020">
    <property type="term" value="C:membrane"/>
    <property type="evidence" value="ECO:0007669"/>
    <property type="project" value="UniProtKB-SubCell"/>
</dbReference>
<dbReference type="Gene3D" id="3.30.565.10">
    <property type="entry name" value="Histidine kinase-like ATPase, C-terminal domain"/>
    <property type="match status" value="1"/>
</dbReference>
<dbReference type="InterPro" id="IPR050428">
    <property type="entry name" value="TCS_sensor_his_kinase"/>
</dbReference>
<dbReference type="Pfam" id="PF00512">
    <property type="entry name" value="HisKA"/>
    <property type="match status" value="1"/>
</dbReference>
<dbReference type="Gene3D" id="1.10.287.130">
    <property type="match status" value="1"/>
</dbReference>
<dbReference type="InterPro" id="IPR005467">
    <property type="entry name" value="His_kinase_dom"/>
</dbReference>
<dbReference type="PRINTS" id="PR00344">
    <property type="entry name" value="BCTRLSENSOR"/>
</dbReference>
<dbReference type="CDD" id="cd06225">
    <property type="entry name" value="HAMP"/>
    <property type="match status" value="1"/>
</dbReference>
<evidence type="ECO:0000256" key="11">
    <source>
        <dbReference type="SAM" id="Phobius"/>
    </source>
</evidence>
<feature type="domain" description="Histidine kinase" evidence="12">
    <location>
        <begin position="290"/>
        <end position="507"/>
    </location>
</feature>
<keyword evidence="4" id="KW-0597">Phosphoprotein</keyword>
<dbReference type="Gene3D" id="6.10.340.10">
    <property type="match status" value="1"/>
</dbReference>
<dbReference type="PANTHER" id="PTHR45436:SF5">
    <property type="entry name" value="SENSOR HISTIDINE KINASE TRCS"/>
    <property type="match status" value="1"/>
</dbReference>
<dbReference type="FunFam" id="3.30.565.10:FF:000006">
    <property type="entry name" value="Sensor histidine kinase WalK"/>
    <property type="match status" value="1"/>
</dbReference>
<evidence type="ECO:0000256" key="1">
    <source>
        <dbReference type="ARBA" id="ARBA00000085"/>
    </source>
</evidence>
<keyword evidence="10 11" id="KW-0472">Membrane</keyword>
<keyword evidence="6 11" id="KW-0812">Transmembrane</keyword>
<dbReference type="PROSITE" id="PS50109">
    <property type="entry name" value="HIS_KIN"/>
    <property type="match status" value="1"/>
</dbReference>
<dbReference type="EMBL" id="UINC01000016">
    <property type="protein sequence ID" value="SUZ47434.1"/>
    <property type="molecule type" value="Genomic_DNA"/>
</dbReference>
<dbReference type="CDD" id="cd00082">
    <property type="entry name" value="HisKA"/>
    <property type="match status" value="1"/>
</dbReference>
<comment type="catalytic activity">
    <reaction evidence="1">
        <text>ATP + protein L-histidine = ADP + protein N-phospho-L-histidine.</text>
        <dbReference type="EC" id="2.7.13.3"/>
    </reaction>
</comment>
<dbReference type="SMART" id="SM00304">
    <property type="entry name" value="HAMP"/>
    <property type="match status" value="1"/>
</dbReference>
<evidence type="ECO:0000256" key="5">
    <source>
        <dbReference type="ARBA" id="ARBA00022679"/>
    </source>
</evidence>
<evidence type="ECO:0000256" key="7">
    <source>
        <dbReference type="ARBA" id="ARBA00022777"/>
    </source>
</evidence>
<proteinExistence type="predicted"/>
<comment type="subcellular location">
    <subcellularLocation>
        <location evidence="2">Membrane</location>
    </subcellularLocation>
</comment>
<evidence type="ECO:0000256" key="8">
    <source>
        <dbReference type="ARBA" id="ARBA00022989"/>
    </source>
</evidence>
<dbReference type="Pfam" id="PF13755">
    <property type="entry name" value="Sensor_TM1"/>
    <property type="match status" value="1"/>
</dbReference>
<keyword evidence="5" id="KW-0808">Transferase</keyword>
<evidence type="ECO:0000256" key="10">
    <source>
        <dbReference type="ARBA" id="ARBA00023136"/>
    </source>
</evidence>
<dbReference type="SUPFAM" id="SSF55874">
    <property type="entry name" value="ATPase domain of HSP90 chaperone/DNA topoisomerase II/histidine kinase"/>
    <property type="match status" value="1"/>
</dbReference>
<keyword evidence="8 11" id="KW-1133">Transmembrane helix</keyword>
<name>A0A381N076_9ZZZZ</name>
<dbReference type="InterPro" id="IPR003660">
    <property type="entry name" value="HAMP_dom"/>
</dbReference>
<reference evidence="14" key="1">
    <citation type="submission" date="2018-05" db="EMBL/GenBank/DDBJ databases">
        <authorList>
            <person name="Lanie J.A."/>
            <person name="Ng W.-L."/>
            <person name="Kazmierczak K.M."/>
            <person name="Andrzejewski T.M."/>
            <person name="Davidsen T.M."/>
            <person name="Wayne K.J."/>
            <person name="Tettelin H."/>
            <person name="Glass J.I."/>
            <person name="Rusch D."/>
            <person name="Podicherti R."/>
            <person name="Tsui H.-C.T."/>
            <person name="Winkler M.E."/>
        </authorList>
    </citation>
    <scope>NUCLEOTIDE SEQUENCE</scope>
</reference>
<keyword evidence="9" id="KW-0902">Two-component regulatory system</keyword>
<sequence length="507" mass="56589">MFNFLKPSSLATRIIVINSLGLILLAFGFIYVDKSEDNLIEARKEALLVQANLFAFSFYLDPEISISFRENINKFVLKRQENVIVKTRTRIFDNQKENYYDTQDFEEPNKSLNNNEENKISLFDKILDIIENYFDRNAPLLPKEGYSFEDLENALSGKITAKEYKLANGGITVHVTVPVINNSKIVSALLLTTEEEDIGQILQEGREGLVRVFIIALSVSLFLSAVLTSNIARPLNRLSKAAEGVSNAGVGETPIMDSRRDEIGALSRSIRRMTKALQDRVSAVEAFAADVAHEVKNPLTSLQSAIETLNISSNEDERKQLINIAFKDLRRLDRLISDISSSSRLEIELAKGEFKIIDLRDILHSIIEVAESALSKKLGVTINYKISEDEIRIEGIPDRIAQVFHNLVDNALSFSNKGSHIEISLWSGKRGAIIEVKDNGPGIPKESLNKVFERFYTYRPHDKNFGNNSGLGLSICKQIVKAHGGSIVAANRENGGAIFTVVFPLTN</sequence>
<dbReference type="InterPro" id="IPR036890">
    <property type="entry name" value="HATPase_C_sf"/>
</dbReference>
<dbReference type="GO" id="GO:0000155">
    <property type="term" value="F:phosphorelay sensor kinase activity"/>
    <property type="evidence" value="ECO:0007669"/>
    <property type="project" value="InterPro"/>
</dbReference>
<evidence type="ECO:0000259" key="13">
    <source>
        <dbReference type="PROSITE" id="PS50885"/>
    </source>
</evidence>
<feature type="domain" description="HAMP" evidence="13">
    <location>
        <begin position="229"/>
        <end position="282"/>
    </location>
</feature>
<dbReference type="InterPro" id="IPR003594">
    <property type="entry name" value="HATPase_dom"/>
</dbReference>
<keyword evidence="7" id="KW-0418">Kinase</keyword>